<evidence type="ECO:0000256" key="1">
    <source>
        <dbReference type="ARBA" id="ARBA00004123"/>
    </source>
</evidence>
<comment type="similarity">
    <text evidence="8">Belongs to the exosome component 10/RRP6 family.</text>
</comment>
<accession>A0A139AE62</accession>
<sequence length="985" mass="106970">MAEPPVAITSENAASYIDSLGRSLSLAARASAFLAPSDVPLFRASSAEFDAGLTATASQLLKLTNRIMAQAAKATGASVSGKPIPRFSDADDVVDGFGKAVALADVLLERADSALDEARGISSRPQLPSRTSAAASTLASSTSRKAPLPPSLLHARHLTKPQLLFPDPVDNSNSTHFVGKLKTKPNAKVPLEWGMPGSGELDTEMEEHVRSLGIVDANNSGGRVPHPYTHEITTIDYPQHIFESPPPPPQPPVPPSDEEMTKTLFTWVDTEEGLDAMMEKLRGCKEIAVDTEAHSYRSFQGFVCLVQISTREEDFVVDTLALRGSVQKLNEVFTDPEVVKVFHGADSDIAWLQRDFGVYIVCLFDTYHATHALRMPHHGLAYLLERIIGVETDKRYQMADWRMRPIPAEMLKYARMDTHYLLRIYDALRVDLLALPPEVPPPQSHVPAHAIPPPPGPERPIHTVLRRSAQTSLITYTKDHYDFATGEGSGGWRAALRRHGAGLNAEQAEVFRHLHAWRDRVAREEDESTAFVMPAGHLVGVAAAMPADVGGLVAAGGTAVLVRKRALEVVEAVRMGREEYKRRTEREEARRKADGEVKKVDKKAVHTRFDEGGDVVEGDDAAAENQEAHVERVPLVSKRVPQPVLLAHAGLFGGPATASSRPTNPSVPGAFVEPSSFASSLLDSERPDADSVVARQLADEIRRTLRLAPPGAELLRRKVAEDGMAAAGTDFVFKKPTPSAPAVVGAEDAEKTKEGKRGRKEVEEEPIVLSDLKRRKLVDGKSAKNDHPDVKSIPPGRKDREPAEDMIDLDQYDSFSSDDQGRPAMLNKSGSNPTITEAPISTQAGDNKNKRKKKKKKKLSNGTASSSASSSPAISRPGTPSEPFDYSKARSAAVDAISLVVSAAEKTSNGKLVYDRDSKRLEKELDSDEDIAEASKLLAEGKRAKGFNPFKDPEPEKKGQKGGAKKAEPRLPVAPRGGNKSYSWK</sequence>
<keyword evidence="4" id="KW-0378">Hydrolase</keyword>
<feature type="region of interest" description="Disordered" evidence="9">
    <location>
        <begin position="117"/>
        <end position="149"/>
    </location>
</feature>
<dbReference type="GO" id="GO:0071051">
    <property type="term" value="P:poly(A)-dependent snoRNA 3'-end processing"/>
    <property type="evidence" value="ECO:0007669"/>
    <property type="project" value="TreeGrafter"/>
</dbReference>
<dbReference type="GO" id="GO:0071040">
    <property type="term" value="P:nuclear polyadenylation-dependent antisense transcript catabolic process"/>
    <property type="evidence" value="ECO:0007669"/>
    <property type="project" value="TreeGrafter"/>
</dbReference>
<protein>
    <recommendedName>
        <fullName evidence="10">HRDC domain-containing protein</fullName>
    </recommendedName>
</protein>
<dbReference type="Pfam" id="PF00570">
    <property type="entry name" value="HRDC"/>
    <property type="match status" value="1"/>
</dbReference>
<dbReference type="GO" id="GO:0000467">
    <property type="term" value="P:exonucleolytic trimming to generate mature 3'-end of 5.8S rRNA from tricistronic rRNA transcript (SSU-rRNA, 5.8S rRNA, LSU-rRNA)"/>
    <property type="evidence" value="ECO:0007669"/>
    <property type="project" value="InterPro"/>
</dbReference>
<dbReference type="InterPro" id="IPR049559">
    <property type="entry name" value="Rrp6p-like_exo"/>
</dbReference>
<gene>
    <name evidence="11" type="ORF">M427DRAFT_32545</name>
</gene>
<feature type="compositionally biased region" description="Basic residues" evidence="9">
    <location>
        <begin position="849"/>
        <end position="859"/>
    </location>
</feature>
<dbReference type="GO" id="GO:0071038">
    <property type="term" value="P:TRAMP-dependent tRNA surveillance pathway"/>
    <property type="evidence" value="ECO:0007669"/>
    <property type="project" value="TreeGrafter"/>
</dbReference>
<dbReference type="Proteomes" id="UP000070544">
    <property type="component" value="Unassembled WGS sequence"/>
</dbReference>
<dbReference type="InterPro" id="IPR036397">
    <property type="entry name" value="RNaseH_sf"/>
</dbReference>
<evidence type="ECO:0000256" key="6">
    <source>
        <dbReference type="ARBA" id="ARBA00022839"/>
    </source>
</evidence>
<dbReference type="SMART" id="SM00474">
    <property type="entry name" value="35EXOc"/>
    <property type="match status" value="1"/>
</dbReference>
<dbReference type="GO" id="GO:0071036">
    <property type="term" value="P:nuclear polyadenylation-dependent snoRNA catabolic process"/>
    <property type="evidence" value="ECO:0007669"/>
    <property type="project" value="TreeGrafter"/>
</dbReference>
<keyword evidence="5" id="KW-0271">Exosome</keyword>
<evidence type="ECO:0000256" key="4">
    <source>
        <dbReference type="ARBA" id="ARBA00022801"/>
    </source>
</evidence>
<evidence type="ECO:0000259" key="10">
    <source>
        <dbReference type="PROSITE" id="PS50967"/>
    </source>
</evidence>
<feature type="region of interest" description="Disordered" evidence="9">
    <location>
        <begin position="908"/>
        <end position="985"/>
    </location>
</feature>
<dbReference type="GO" id="GO:0071039">
    <property type="term" value="P:nuclear polyadenylation-dependent CUT catabolic process"/>
    <property type="evidence" value="ECO:0007669"/>
    <property type="project" value="TreeGrafter"/>
</dbReference>
<dbReference type="PANTHER" id="PTHR12124:SF47">
    <property type="entry name" value="EXOSOME COMPONENT 10"/>
    <property type="match status" value="1"/>
</dbReference>
<dbReference type="InterPro" id="IPR012588">
    <property type="entry name" value="Exosome-assoc_fac_Rrp6_N"/>
</dbReference>
<dbReference type="CDD" id="cd06147">
    <property type="entry name" value="Rrp6p_like_exo"/>
    <property type="match status" value="1"/>
</dbReference>
<evidence type="ECO:0000256" key="3">
    <source>
        <dbReference type="ARBA" id="ARBA00022722"/>
    </source>
</evidence>
<dbReference type="Gene3D" id="3.30.420.10">
    <property type="entry name" value="Ribonuclease H-like superfamily/Ribonuclease H"/>
    <property type="match status" value="1"/>
</dbReference>
<proteinExistence type="inferred from homology"/>
<feature type="compositionally biased region" description="Basic and acidic residues" evidence="9">
    <location>
        <begin position="951"/>
        <end position="969"/>
    </location>
</feature>
<dbReference type="InterPro" id="IPR044876">
    <property type="entry name" value="HRDC_dom_sf"/>
</dbReference>
<dbReference type="GO" id="GO:0071037">
    <property type="term" value="P:nuclear polyadenylation-dependent snRNA catabolic process"/>
    <property type="evidence" value="ECO:0007669"/>
    <property type="project" value="TreeGrafter"/>
</dbReference>
<dbReference type="InterPro" id="IPR002562">
    <property type="entry name" value="3'-5'_exonuclease_dom"/>
</dbReference>
<feature type="compositionally biased region" description="Polar residues" evidence="9">
    <location>
        <begin position="828"/>
        <end position="846"/>
    </location>
</feature>
<dbReference type="FunFam" id="3.30.420.10:FF:000059">
    <property type="entry name" value="Exosome complex exonuclease Rrp6"/>
    <property type="match status" value="1"/>
</dbReference>
<dbReference type="GO" id="GO:0000166">
    <property type="term" value="F:nucleotide binding"/>
    <property type="evidence" value="ECO:0007669"/>
    <property type="project" value="InterPro"/>
</dbReference>
<reference evidence="11 12" key="1">
    <citation type="journal article" date="2015" name="Genome Biol. Evol.">
        <title>Phylogenomic analyses indicate that early fungi evolved digesting cell walls of algal ancestors of land plants.</title>
        <authorList>
            <person name="Chang Y."/>
            <person name="Wang S."/>
            <person name="Sekimoto S."/>
            <person name="Aerts A.L."/>
            <person name="Choi C."/>
            <person name="Clum A."/>
            <person name="LaButti K.M."/>
            <person name="Lindquist E.A."/>
            <person name="Yee Ngan C."/>
            <person name="Ohm R.A."/>
            <person name="Salamov A.A."/>
            <person name="Grigoriev I.V."/>
            <person name="Spatafora J.W."/>
            <person name="Berbee M.L."/>
        </authorList>
    </citation>
    <scope>NUCLEOTIDE SEQUENCE [LARGE SCALE GENOMIC DNA]</scope>
    <source>
        <strain evidence="11 12">JEL478</strain>
    </source>
</reference>
<evidence type="ECO:0000313" key="12">
    <source>
        <dbReference type="Proteomes" id="UP000070544"/>
    </source>
</evidence>
<dbReference type="GO" id="GO:0000176">
    <property type="term" value="C:nuclear exosome (RNase complex)"/>
    <property type="evidence" value="ECO:0007669"/>
    <property type="project" value="InterPro"/>
</dbReference>
<keyword evidence="3" id="KW-0540">Nuclease</keyword>
<dbReference type="EMBL" id="KQ965764">
    <property type="protein sequence ID" value="KXS15057.1"/>
    <property type="molecule type" value="Genomic_DNA"/>
</dbReference>
<organism evidence="11 12">
    <name type="scientific">Gonapodya prolifera (strain JEL478)</name>
    <name type="common">Monoblepharis prolifera</name>
    <dbReference type="NCBI Taxonomy" id="1344416"/>
    <lineage>
        <taxon>Eukaryota</taxon>
        <taxon>Fungi</taxon>
        <taxon>Fungi incertae sedis</taxon>
        <taxon>Chytridiomycota</taxon>
        <taxon>Chytridiomycota incertae sedis</taxon>
        <taxon>Monoblepharidomycetes</taxon>
        <taxon>Monoblepharidales</taxon>
        <taxon>Gonapodyaceae</taxon>
        <taxon>Gonapodya</taxon>
    </lineage>
</organism>
<keyword evidence="7" id="KW-0539">Nucleus</keyword>
<dbReference type="SMART" id="SM00341">
    <property type="entry name" value="HRDC"/>
    <property type="match status" value="1"/>
</dbReference>
<comment type="subcellular location">
    <subcellularLocation>
        <location evidence="1">Nucleus</location>
    </subcellularLocation>
</comment>
<dbReference type="Pfam" id="PF08066">
    <property type="entry name" value="PMC2NT"/>
    <property type="match status" value="1"/>
</dbReference>
<dbReference type="GO" id="GO:0005730">
    <property type="term" value="C:nucleolus"/>
    <property type="evidence" value="ECO:0007669"/>
    <property type="project" value="TreeGrafter"/>
</dbReference>
<dbReference type="AlphaFoldDB" id="A0A139AE62"/>
<feature type="compositionally biased region" description="Low complexity" evidence="9">
    <location>
        <begin position="129"/>
        <end position="144"/>
    </location>
</feature>
<dbReference type="STRING" id="1344416.A0A139AE62"/>
<evidence type="ECO:0000256" key="8">
    <source>
        <dbReference type="ARBA" id="ARBA00043957"/>
    </source>
</evidence>
<evidence type="ECO:0000256" key="2">
    <source>
        <dbReference type="ARBA" id="ARBA00022552"/>
    </source>
</evidence>
<dbReference type="Pfam" id="PF01612">
    <property type="entry name" value="DNA_pol_A_exo1"/>
    <property type="match status" value="1"/>
</dbReference>
<dbReference type="InterPro" id="IPR045092">
    <property type="entry name" value="Rrp6-like"/>
</dbReference>
<dbReference type="Gene3D" id="1.10.150.80">
    <property type="entry name" value="HRDC domain"/>
    <property type="match status" value="1"/>
</dbReference>
<evidence type="ECO:0000313" key="11">
    <source>
        <dbReference type="EMBL" id="KXS15057.1"/>
    </source>
</evidence>
<dbReference type="InterPro" id="IPR012337">
    <property type="entry name" value="RNaseH-like_sf"/>
</dbReference>
<dbReference type="OrthoDB" id="2250022at2759"/>
<evidence type="ECO:0000256" key="5">
    <source>
        <dbReference type="ARBA" id="ARBA00022835"/>
    </source>
</evidence>
<keyword evidence="6" id="KW-0269">Exonuclease</keyword>
<dbReference type="SUPFAM" id="SSF47819">
    <property type="entry name" value="HRDC-like"/>
    <property type="match status" value="1"/>
</dbReference>
<dbReference type="PROSITE" id="PS50967">
    <property type="entry name" value="HRDC"/>
    <property type="match status" value="1"/>
</dbReference>
<evidence type="ECO:0000256" key="7">
    <source>
        <dbReference type="ARBA" id="ARBA00023242"/>
    </source>
</evidence>
<feature type="compositionally biased region" description="Low complexity" evidence="9">
    <location>
        <begin position="864"/>
        <end position="875"/>
    </location>
</feature>
<dbReference type="InterPro" id="IPR002121">
    <property type="entry name" value="HRDC_dom"/>
</dbReference>
<dbReference type="SUPFAM" id="SSF53098">
    <property type="entry name" value="Ribonuclease H-like"/>
    <property type="match status" value="1"/>
</dbReference>
<evidence type="ECO:0000256" key="9">
    <source>
        <dbReference type="SAM" id="MobiDB-lite"/>
    </source>
</evidence>
<dbReference type="InterPro" id="IPR010997">
    <property type="entry name" value="HRDC-like_sf"/>
</dbReference>
<dbReference type="PANTHER" id="PTHR12124">
    <property type="entry name" value="POLYMYOSITIS/SCLERODERMA AUTOANTIGEN-RELATED"/>
    <property type="match status" value="1"/>
</dbReference>
<name>A0A139AE62_GONPJ</name>
<feature type="region of interest" description="Disordered" evidence="9">
    <location>
        <begin position="732"/>
        <end position="889"/>
    </location>
</feature>
<feature type="compositionally biased region" description="Basic and acidic residues" evidence="9">
    <location>
        <begin position="777"/>
        <end position="803"/>
    </location>
</feature>
<feature type="domain" description="HRDC" evidence="10">
    <location>
        <begin position="504"/>
        <end position="583"/>
    </location>
</feature>
<dbReference type="GO" id="GO:0003727">
    <property type="term" value="F:single-stranded RNA binding"/>
    <property type="evidence" value="ECO:0007669"/>
    <property type="project" value="TreeGrafter"/>
</dbReference>
<keyword evidence="12" id="KW-1185">Reference proteome</keyword>
<dbReference type="GO" id="GO:0071044">
    <property type="term" value="P:histone mRNA catabolic process"/>
    <property type="evidence" value="ECO:0007669"/>
    <property type="project" value="TreeGrafter"/>
</dbReference>
<dbReference type="GO" id="GO:0000175">
    <property type="term" value="F:3'-5'-RNA exonuclease activity"/>
    <property type="evidence" value="ECO:0007669"/>
    <property type="project" value="InterPro"/>
</dbReference>
<dbReference type="GO" id="GO:0071035">
    <property type="term" value="P:nuclear polyadenylation-dependent rRNA catabolic process"/>
    <property type="evidence" value="ECO:0007669"/>
    <property type="project" value="TreeGrafter"/>
</dbReference>
<feature type="compositionally biased region" description="Basic and acidic residues" evidence="9">
    <location>
        <begin position="913"/>
        <end position="924"/>
    </location>
</feature>
<keyword evidence="2" id="KW-0698">rRNA processing</keyword>